<dbReference type="OrthoDB" id="4067212at2759"/>
<name>A0A6C1E8F2_SACPS</name>
<feature type="region of interest" description="Disordered" evidence="1">
    <location>
        <begin position="220"/>
        <end position="268"/>
    </location>
</feature>
<dbReference type="Proteomes" id="UP000501346">
    <property type="component" value="Chromosome SeVII-ScVII"/>
</dbReference>
<sequence length="410" mass="47761">MFSVFNSPCVFEQLPTFSQSAHNFEYDSPMNYQPECKRRRAVRANKGAPERRSKAQSPILKYTLSETPTGYNLSLYKHISYSLFSKYVNEKLGELKESRYRPTYHVVEDFFGNQYYVEDEFDENALLRSALEDLDFKAIGKKIAKDLFQDYEIELNHRGDELSILSKKDNISKDFCLDEVFEDVFVIGCGVENIDDDSSDKYALLKIGLVKHERKNVLLNSQQPKMVQNEVPQEQPQEEVEPFYPSLQKEDEEKEEMVESSPTKDEQIKRWIEEERLMQEESRQAKREKLAKENQERQKKEKQAKLKAKKESLMKKQKARRAEQKKEQESNKPKTSKNEVRHNISNVDVTGSDNESINSGSEINSDSSITSNVLKKHISPVLEDVEDEEVDRYNELLTRSPRGNSIIEDI</sequence>
<reference evidence="2 3" key="1">
    <citation type="journal article" date="2019" name="BMC Genomics">
        <title>Chromosome level assembly and comparative genome analysis confirm lager-brewing yeasts originated from a single hybridization.</title>
        <authorList>
            <person name="Salazar A.N."/>
            <person name="Gorter de Vries A.R."/>
            <person name="van den Broek M."/>
            <person name="Brouwers N."/>
            <person name="de la Torre Cortes P."/>
            <person name="Kuijpers N.G.A."/>
            <person name="Daran J.G."/>
            <person name="Abeel T."/>
        </authorList>
    </citation>
    <scope>NUCLEOTIDE SEQUENCE [LARGE SCALE GENOMIC DNA]</scope>
    <source>
        <strain evidence="2 3">CBS 1483</strain>
    </source>
</reference>
<protein>
    <submittedName>
        <fullName evidence="2">Batten disease</fullName>
    </submittedName>
</protein>
<feature type="compositionally biased region" description="Basic and acidic residues" evidence="1">
    <location>
        <begin position="280"/>
        <end position="342"/>
    </location>
</feature>
<gene>
    <name evidence="2" type="primary">BTN2_2</name>
    <name evidence="2" type="ORF">GRS66_007761</name>
</gene>
<proteinExistence type="predicted"/>
<dbReference type="EMBL" id="CP049004">
    <property type="protein sequence ID" value="QID85201.1"/>
    <property type="molecule type" value="Genomic_DNA"/>
</dbReference>
<keyword evidence="3" id="KW-1185">Reference proteome</keyword>
<evidence type="ECO:0000313" key="3">
    <source>
        <dbReference type="Proteomes" id="UP000501346"/>
    </source>
</evidence>
<accession>A0A6C1E8F2</accession>
<feature type="compositionally biased region" description="Low complexity" evidence="1">
    <location>
        <begin position="351"/>
        <end position="369"/>
    </location>
</feature>
<dbReference type="AlphaFoldDB" id="A0A6C1E8F2"/>
<organism evidence="2 3">
    <name type="scientific">Saccharomyces pastorianus</name>
    <name type="common">Lager yeast</name>
    <name type="synonym">Saccharomyces cerevisiae x Saccharomyces eubayanus</name>
    <dbReference type="NCBI Taxonomy" id="27292"/>
    <lineage>
        <taxon>Eukaryota</taxon>
        <taxon>Fungi</taxon>
        <taxon>Dikarya</taxon>
        <taxon>Ascomycota</taxon>
        <taxon>Saccharomycotina</taxon>
        <taxon>Saccharomycetes</taxon>
        <taxon>Saccharomycetales</taxon>
        <taxon>Saccharomycetaceae</taxon>
        <taxon>Saccharomyces</taxon>
    </lineage>
</organism>
<feature type="region of interest" description="Disordered" evidence="1">
    <location>
        <begin position="280"/>
        <end position="370"/>
    </location>
</feature>
<evidence type="ECO:0000256" key="1">
    <source>
        <dbReference type="SAM" id="MobiDB-lite"/>
    </source>
</evidence>
<evidence type="ECO:0000313" key="2">
    <source>
        <dbReference type="EMBL" id="QID85201.1"/>
    </source>
</evidence>